<evidence type="ECO:0000313" key="2">
    <source>
        <dbReference type="Proteomes" id="UP000092445"/>
    </source>
</evidence>
<dbReference type="VEuPathDB" id="VectorBase:GPAI018622"/>
<dbReference type="AlphaFoldDB" id="A0A1A9ZLS8"/>
<organism evidence="1 2">
    <name type="scientific">Glossina pallidipes</name>
    <name type="common">Tsetse fly</name>
    <dbReference type="NCBI Taxonomy" id="7398"/>
    <lineage>
        <taxon>Eukaryota</taxon>
        <taxon>Metazoa</taxon>
        <taxon>Ecdysozoa</taxon>
        <taxon>Arthropoda</taxon>
        <taxon>Hexapoda</taxon>
        <taxon>Insecta</taxon>
        <taxon>Pterygota</taxon>
        <taxon>Neoptera</taxon>
        <taxon>Endopterygota</taxon>
        <taxon>Diptera</taxon>
        <taxon>Brachycera</taxon>
        <taxon>Muscomorpha</taxon>
        <taxon>Hippoboscoidea</taxon>
        <taxon>Glossinidae</taxon>
        <taxon>Glossina</taxon>
    </lineage>
</organism>
<reference evidence="1" key="2">
    <citation type="submission" date="2020-05" db="UniProtKB">
        <authorList>
            <consortium name="EnsemblMetazoa"/>
        </authorList>
    </citation>
    <scope>IDENTIFICATION</scope>
    <source>
        <strain evidence="1">IAEA</strain>
    </source>
</reference>
<dbReference type="EnsemblMetazoa" id="GPAI018622-RA">
    <property type="protein sequence ID" value="GPAI018622-PA"/>
    <property type="gene ID" value="GPAI018622"/>
</dbReference>
<protein>
    <submittedName>
        <fullName evidence="1">Uncharacterized protein</fullName>
    </submittedName>
</protein>
<reference evidence="2" key="1">
    <citation type="submission" date="2014-03" db="EMBL/GenBank/DDBJ databases">
        <authorList>
            <person name="Aksoy S."/>
            <person name="Warren W."/>
            <person name="Wilson R.K."/>
        </authorList>
    </citation>
    <scope>NUCLEOTIDE SEQUENCE [LARGE SCALE GENOMIC DNA]</scope>
    <source>
        <strain evidence="2">IAEA</strain>
    </source>
</reference>
<proteinExistence type="predicted"/>
<name>A0A1A9ZLS8_GLOPL</name>
<sequence>MARELFLRITVLRGINLVITPPTVSIPKVKGLTSSKTIASVSCSPDRTPACTAAPYATASSGVLRVAPV</sequence>
<accession>A0A1A9ZLS8</accession>
<evidence type="ECO:0000313" key="1">
    <source>
        <dbReference type="EnsemblMetazoa" id="GPAI018622-PA"/>
    </source>
</evidence>
<keyword evidence="2" id="KW-1185">Reference proteome</keyword>
<dbReference type="Proteomes" id="UP000092445">
    <property type="component" value="Unassembled WGS sequence"/>
</dbReference>